<evidence type="ECO:0000313" key="1">
    <source>
        <dbReference type="EMBL" id="UYP46864.1"/>
    </source>
</evidence>
<proteinExistence type="predicted"/>
<evidence type="ECO:0000313" key="2">
    <source>
        <dbReference type="Proteomes" id="UP001208689"/>
    </source>
</evidence>
<reference evidence="1" key="1">
    <citation type="submission" date="2022-09" db="EMBL/GenBank/DDBJ databases">
        <title>Actin cytoskeleton and complex cell architecture in an #Asgard archaeon.</title>
        <authorList>
            <person name="Ponce Toledo R.I."/>
            <person name="Schleper C."/>
            <person name="Rodrigues Oliveira T."/>
            <person name="Wollweber F."/>
            <person name="Xu J."/>
            <person name="Rittmann S."/>
            <person name="Klingl A."/>
            <person name="Pilhofer M."/>
        </authorList>
    </citation>
    <scope>NUCLEOTIDE SEQUENCE</scope>
    <source>
        <strain evidence="1">B-35</strain>
    </source>
</reference>
<gene>
    <name evidence="1" type="ORF">NEF87_003149</name>
</gene>
<organism evidence="1 2">
    <name type="scientific">Candidatus Lokiarchaeum ossiferum</name>
    <dbReference type="NCBI Taxonomy" id="2951803"/>
    <lineage>
        <taxon>Archaea</taxon>
        <taxon>Promethearchaeati</taxon>
        <taxon>Promethearchaeota</taxon>
        <taxon>Promethearchaeia</taxon>
        <taxon>Promethearchaeales</taxon>
        <taxon>Promethearchaeaceae</taxon>
        <taxon>Candidatus Lokiarchaeum</taxon>
    </lineage>
</organism>
<accession>A0ABY6HWD2</accession>
<keyword evidence="2" id="KW-1185">Reference proteome</keyword>
<dbReference type="EMBL" id="CP104013">
    <property type="protein sequence ID" value="UYP46864.1"/>
    <property type="molecule type" value="Genomic_DNA"/>
</dbReference>
<protein>
    <submittedName>
        <fullName evidence="1">Uncharacterized protein</fullName>
    </submittedName>
</protein>
<dbReference type="Proteomes" id="UP001208689">
    <property type="component" value="Chromosome"/>
</dbReference>
<name>A0ABY6HWD2_9ARCH</name>
<sequence length="276" mass="31443">MNKKDRLLDLLTPIFEKAIRENNSNSLYQFLIQNCELPGRRANLELAHAFSICVMNDKKALLKSAKWQLLEGLVSVSEAVAPVNSPKEFLPFSGYIGMGGFVKKNPEYLDKVLQHYKNAAVDGRWRVREAIAQGTKYFIADHADSIFIEFKKWVDEHDFMLIRGALAGLAIPSFLEDQKYSVKLLDLLGDVITIVQQIEEVHYKDDKFIILEKGLKFIISVAVASNPRYGFELMFHWTDGASSKLTKILMENCKKARIAKKFPQEVQAVMKILKSN</sequence>